<evidence type="ECO:0000256" key="2">
    <source>
        <dbReference type="SAM" id="SignalP"/>
    </source>
</evidence>
<organism evidence="4">
    <name type="scientific">Roseihalotalea indica</name>
    <dbReference type="NCBI Taxonomy" id="2867963"/>
    <lineage>
        <taxon>Bacteria</taxon>
        <taxon>Pseudomonadati</taxon>
        <taxon>Bacteroidota</taxon>
        <taxon>Cytophagia</taxon>
        <taxon>Cytophagales</taxon>
        <taxon>Catalimonadaceae</taxon>
        <taxon>Roseihalotalea</taxon>
    </lineage>
</organism>
<reference evidence="4" key="1">
    <citation type="journal article" date="2023" name="Comput. Struct. Biotechnol. J.">
        <title>Discovery of a novel marine Bacteroidetes with a rich repertoire of carbohydrate-active enzymes.</title>
        <authorList>
            <person name="Chen B."/>
            <person name="Liu G."/>
            <person name="Chen Q."/>
            <person name="Wang H."/>
            <person name="Liu L."/>
            <person name="Tang K."/>
        </authorList>
    </citation>
    <scope>NUCLEOTIDE SEQUENCE</scope>
    <source>
        <strain evidence="4">TK19036</strain>
    </source>
</reference>
<sequence>MQFRLSFFIWLFALFGVACQNTAQQTQENKTTTTTSTSAEEPTTEETNKKVILFFGNSLTAGYGLTQSDAFPALIQDRIDSLGLAYQVVNAGLSGETTASGDSRLEWVLERQPIDVFVLELGANDGLRGISPKETQRNLNSMIDKVQKTYPNAQIVLAGMMVPPSMGPDYASEFQKIFPAVAEEQDIALIPFLLQDVAGEPELNQADGVHPTTEGQKIVADNVWAILQPLLEAAS</sequence>
<evidence type="ECO:0000256" key="1">
    <source>
        <dbReference type="SAM" id="MobiDB-lite"/>
    </source>
</evidence>
<dbReference type="CDD" id="cd01822">
    <property type="entry name" value="Lysophospholipase_L1_like"/>
    <property type="match status" value="1"/>
</dbReference>
<dbReference type="PROSITE" id="PS51257">
    <property type="entry name" value="PROKAR_LIPOPROTEIN"/>
    <property type="match status" value="1"/>
</dbReference>
<reference evidence="4" key="2">
    <citation type="journal article" date="2024" name="Antonie Van Leeuwenhoek">
        <title>Roseihalotalea indica gen. nov., sp. nov., a halophilic Bacteroidetes from mesopelagic Southwest Indian Ocean with higher carbohydrate metabolic potential.</title>
        <authorList>
            <person name="Chen B."/>
            <person name="Zhang M."/>
            <person name="Lin D."/>
            <person name="Ye J."/>
            <person name="Tang K."/>
        </authorList>
    </citation>
    <scope>NUCLEOTIDE SEQUENCE</scope>
    <source>
        <strain evidence="4">TK19036</strain>
    </source>
</reference>
<gene>
    <name evidence="4" type="ORF">K4G66_17850</name>
</gene>
<accession>A0AA49GKJ9</accession>
<dbReference type="InterPro" id="IPR036514">
    <property type="entry name" value="SGNH_hydro_sf"/>
</dbReference>
<feature type="signal peptide" evidence="2">
    <location>
        <begin position="1"/>
        <end position="23"/>
    </location>
</feature>
<feature type="region of interest" description="Disordered" evidence="1">
    <location>
        <begin position="25"/>
        <end position="44"/>
    </location>
</feature>
<dbReference type="EMBL" id="CP120682">
    <property type="protein sequence ID" value="WKN34245.1"/>
    <property type="molecule type" value="Genomic_DNA"/>
</dbReference>
<feature type="compositionally biased region" description="Low complexity" evidence="1">
    <location>
        <begin position="25"/>
        <end position="41"/>
    </location>
</feature>
<keyword evidence="2" id="KW-0732">Signal</keyword>
<dbReference type="Pfam" id="PF13472">
    <property type="entry name" value="Lipase_GDSL_2"/>
    <property type="match status" value="1"/>
</dbReference>
<feature type="chain" id="PRO_5041403141" evidence="2">
    <location>
        <begin position="24"/>
        <end position="235"/>
    </location>
</feature>
<dbReference type="PANTHER" id="PTHR30383">
    <property type="entry name" value="THIOESTERASE 1/PROTEASE 1/LYSOPHOSPHOLIPASE L1"/>
    <property type="match status" value="1"/>
</dbReference>
<evidence type="ECO:0000313" key="4">
    <source>
        <dbReference type="EMBL" id="WKN34245.1"/>
    </source>
</evidence>
<dbReference type="InterPro" id="IPR013830">
    <property type="entry name" value="SGNH_hydro"/>
</dbReference>
<dbReference type="InterPro" id="IPR051532">
    <property type="entry name" value="Ester_Hydrolysis_Enzymes"/>
</dbReference>
<dbReference type="PANTHER" id="PTHR30383:SF24">
    <property type="entry name" value="THIOESTERASE 1_PROTEASE 1_LYSOPHOSPHOLIPASE L1"/>
    <property type="match status" value="1"/>
</dbReference>
<dbReference type="AlphaFoldDB" id="A0AA49GKJ9"/>
<name>A0AA49GKJ9_9BACT</name>
<evidence type="ECO:0000259" key="3">
    <source>
        <dbReference type="Pfam" id="PF13472"/>
    </source>
</evidence>
<dbReference type="GO" id="GO:0004622">
    <property type="term" value="F:phosphatidylcholine lysophospholipase activity"/>
    <property type="evidence" value="ECO:0007669"/>
    <property type="project" value="TreeGrafter"/>
</dbReference>
<feature type="domain" description="SGNH hydrolase-type esterase" evidence="3">
    <location>
        <begin position="54"/>
        <end position="218"/>
    </location>
</feature>
<dbReference type="Gene3D" id="3.40.50.1110">
    <property type="entry name" value="SGNH hydrolase"/>
    <property type="match status" value="1"/>
</dbReference>
<dbReference type="SUPFAM" id="SSF52266">
    <property type="entry name" value="SGNH hydrolase"/>
    <property type="match status" value="1"/>
</dbReference>
<protein>
    <submittedName>
        <fullName evidence="4">Arylesterase</fullName>
    </submittedName>
</protein>
<proteinExistence type="predicted"/>